<gene>
    <name evidence="1" type="ORF">KRX52_16125</name>
</gene>
<comment type="caution">
    <text evidence="1">The sequence shown here is derived from an EMBL/GenBank/DDBJ whole genome shotgun (WGS) entry which is preliminary data.</text>
</comment>
<name>A0ABS6MZR8_9GAMM</name>
<protein>
    <submittedName>
        <fullName evidence="1">Uncharacterized protein</fullName>
    </submittedName>
</protein>
<keyword evidence="2" id="KW-1185">Reference proteome</keyword>
<accession>A0ABS6MZR8</accession>
<evidence type="ECO:0000313" key="2">
    <source>
        <dbReference type="Proteomes" id="UP000813068"/>
    </source>
</evidence>
<evidence type="ECO:0000313" key="1">
    <source>
        <dbReference type="EMBL" id="MBV2134307.1"/>
    </source>
</evidence>
<sequence length="299" mass="33188">MAAAGATAAVRLRAGVLCVLALLVLPLACGQDAATLLARHGALRLQLESNPFQRPLYIESSQRAGKLKGDIYARFEQPYAVLGPALQGREHWCDILILHPNVKSCRPASGDRLRIDVGRNFEQPLSAAYAFEFRYQVVTATPDYLHLALNAESGPLGTSGYRMAVELVALDARRSFLHMSYAYSYGLAARLAMQSYLATAGRNRVGFTAVGRQADGQPIHVGGMRAVVERNTMRYYLAIEAFLGALSTPPAQRQERRLQLWHASARRYPLQLQEPASGVYLKMKRHENQRQQAPEQELR</sequence>
<dbReference type="Proteomes" id="UP000813068">
    <property type="component" value="Unassembled WGS sequence"/>
</dbReference>
<organism evidence="1 2">
    <name type="scientific">Geopseudomonas aromaticivorans</name>
    <dbReference type="NCBI Taxonomy" id="2849492"/>
    <lineage>
        <taxon>Bacteria</taxon>
        <taxon>Pseudomonadati</taxon>
        <taxon>Pseudomonadota</taxon>
        <taxon>Gammaproteobacteria</taxon>
        <taxon>Pseudomonadales</taxon>
        <taxon>Pseudomonadaceae</taxon>
        <taxon>Geopseudomonas</taxon>
    </lineage>
</organism>
<dbReference type="EMBL" id="JAHRGL010000057">
    <property type="protein sequence ID" value="MBV2134307.1"/>
    <property type="molecule type" value="Genomic_DNA"/>
</dbReference>
<reference evidence="1 2" key="1">
    <citation type="submission" date="2021-06" db="EMBL/GenBank/DDBJ databases">
        <title>Differences between aerobic and microaerobic xylene degrading microbial communities.</title>
        <authorList>
            <person name="Banerjee S."/>
            <person name="Tancsics A."/>
        </authorList>
    </citation>
    <scope>NUCLEOTIDE SEQUENCE [LARGE SCALE GENOMIC DNA]</scope>
    <source>
        <strain evidence="1 2">MAP12</strain>
    </source>
</reference>
<proteinExistence type="predicted"/>